<sequence length="87" mass="9945">MLREAFIAVDASILGYTMSRENMVCKKDSKPLFFMKEVEKVGDGTSKITYSYKCVLCNYKVEVEQILVSRNSDGLVIRRVAKFPNQL</sequence>
<dbReference type="EMBL" id="DTBP01000023">
    <property type="protein sequence ID" value="HGQ74135.1"/>
    <property type="molecule type" value="Genomic_DNA"/>
</dbReference>
<dbReference type="AlphaFoldDB" id="A0A7C4JNH3"/>
<organism evidence="1">
    <name type="scientific">Staphylothermus marinus</name>
    <dbReference type="NCBI Taxonomy" id="2280"/>
    <lineage>
        <taxon>Archaea</taxon>
        <taxon>Thermoproteota</taxon>
        <taxon>Thermoprotei</taxon>
        <taxon>Desulfurococcales</taxon>
        <taxon>Desulfurococcaceae</taxon>
        <taxon>Staphylothermus</taxon>
    </lineage>
</organism>
<proteinExistence type="predicted"/>
<evidence type="ECO:0000313" key="1">
    <source>
        <dbReference type="EMBL" id="HGQ74135.1"/>
    </source>
</evidence>
<accession>A0A7C4JNH3</accession>
<name>A0A7C4JNH3_STAMA</name>
<comment type="caution">
    <text evidence="1">The sequence shown here is derived from an EMBL/GenBank/DDBJ whole genome shotgun (WGS) entry which is preliminary data.</text>
</comment>
<gene>
    <name evidence="1" type="ORF">ENU20_03560</name>
</gene>
<reference evidence="1" key="1">
    <citation type="journal article" date="2020" name="mSystems">
        <title>Genome- and Community-Level Interaction Insights into Carbon Utilization and Element Cycling Functions of Hydrothermarchaeota in Hydrothermal Sediment.</title>
        <authorList>
            <person name="Zhou Z."/>
            <person name="Liu Y."/>
            <person name="Xu W."/>
            <person name="Pan J."/>
            <person name="Luo Z.H."/>
            <person name="Li M."/>
        </authorList>
    </citation>
    <scope>NUCLEOTIDE SEQUENCE [LARGE SCALE GENOMIC DNA]</scope>
    <source>
        <strain evidence="1">SpSt-648</strain>
    </source>
</reference>
<protein>
    <submittedName>
        <fullName evidence="1">Uncharacterized protein</fullName>
    </submittedName>
</protein>